<organism evidence="9 10">
    <name type="scientific">Gonapodya prolifera (strain JEL478)</name>
    <name type="common">Monoblepharis prolifera</name>
    <dbReference type="NCBI Taxonomy" id="1344416"/>
    <lineage>
        <taxon>Eukaryota</taxon>
        <taxon>Fungi</taxon>
        <taxon>Fungi incertae sedis</taxon>
        <taxon>Chytridiomycota</taxon>
        <taxon>Chytridiomycota incertae sedis</taxon>
        <taxon>Monoblepharidomycetes</taxon>
        <taxon>Monoblepharidales</taxon>
        <taxon>Gonapodyaceae</taxon>
        <taxon>Gonapodya</taxon>
    </lineage>
</organism>
<dbReference type="Gene3D" id="2.60.120.260">
    <property type="entry name" value="Galactose-binding domain-like"/>
    <property type="match status" value="1"/>
</dbReference>
<dbReference type="Pfam" id="PF02929">
    <property type="entry name" value="Bgal_small_N"/>
    <property type="match status" value="1"/>
</dbReference>
<gene>
    <name evidence="9" type="ORF">M427DRAFT_50517</name>
</gene>
<evidence type="ECO:0000256" key="2">
    <source>
        <dbReference type="ARBA" id="ARBA00007401"/>
    </source>
</evidence>
<dbReference type="SUPFAM" id="SSF49303">
    <property type="entry name" value="beta-Galactosidase/glucuronidase domain"/>
    <property type="match status" value="2"/>
</dbReference>
<dbReference type="Proteomes" id="UP000070544">
    <property type="component" value="Unassembled WGS sequence"/>
</dbReference>
<dbReference type="OMA" id="WASAMLD"/>
<evidence type="ECO:0000256" key="3">
    <source>
        <dbReference type="ARBA" id="ARBA00012756"/>
    </source>
</evidence>
<dbReference type="GO" id="GO:0004565">
    <property type="term" value="F:beta-galactosidase activity"/>
    <property type="evidence" value="ECO:0007669"/>
    <property type="project" value="UniProtKB-EC"/>
</dbReference>
<keyword evidence="10" id="KW-1185">Reference proteome</keyword>
<dbReference type="InterPro" id="IPR013783">
    <property type="entry name" value="Ig-like_fold"/>
</dbReference>
<name>A0A139AZJ8_GONPJ</name>
<dbReference type="Gene3D" id="2.60.40.10">
    <property type="entry name" value="Immunoglobulins"/>
    <property type="match status" value="2"/>
</dbReference>
<evidence type="ECO:0000256" key="6">
    <source>
        <dbReference type="ARBA" id="ARBA00032230"/>
    </source>
</evidence>
<feature type="region of interest" description="Disordered" evidence="7">
    <location>
        <begin position="1057"/>
        <end position="1078"/>
    </location>
</feature>
<dbReference type="InterPro" id="IPR017853">
    <property type="entry name" value="GH"/>
</dbReference>
<reference evidence="9 10" key="1">
    <citation type="journal article" date="2015" name="Genome Biol. Evol.">
        <title>Phylogenomic analyses indicate that early fungi evolved digesting cell walls of algal ancestors of land plants.</title>
        <authorList>
            <person name="Chang Y."/>
            <person name="Wang S."/>
            <person name="Sekimoto S."/>
            <person name="Aerts A.L."/>
            <person name="Choi C."/>
            <person name="Clum A."/>
            <person name="LaButti K.M."/>
            <person name="Lindquist E.A."/>
            <person name="Yee Ngan C."/>
            <person name="Ohm R.A."/>
            <person name="Salamov A.A."/>
            <person name="Grigoriev I.V."/>
            <person name="Spatafora J.W."/>
            <person name="Berbee M.L."/>
        </authorList>
    </citation>
    <scope>NUCLEOTIDE SEQUENCE [LARGE SCALE GENOMIC DNA]</scope>
    <source>
        <strain evidence="9 10">JEL478</strain>
    </source>
</reference>
<evidence type="ECO:0000256" key="5">
    <source>
        <dbReference type="ARBA" id="ARBA00023295"/>
    </source>
</evidence>
<dbReference type="OrthoDB" id="408320at2759"/>
<dbReference type="PANTHER" id="PTHR46323">
    <property type="entry name" value="BETA-GALACTOSIDASE"/>
    <property type="match status" value="1"/>
</dbReference>
<evidence type="ECO:0000313" key="10">
    <source>
        <dbReference type="Proteomes" id="UP000070544"/>
    </source>
</evidence>
<dbReference type="InterPro" id="IPR008979">
    <property type="entry name" value="Galactose-bd-like_sf"/>
</dbReference>
<dbReference type="AlphaFoldDB" id="A0A139AZJ8"/>
<comment type="catalytic activity">
    <reaction evidence="1">
        <text>Hydrolysis of terminal non-reducing beta-D-galactose residues in beta-D-galactosides.</text>
        <dbReference type="EC" id="3.2.1.23"/>
    </reaction>
</comment>
<dbReference type="InterPro" id="IPR006104">
    <property type="entry name" value="Glyco_hydro_2_N"/>
</dbReference>
<evidence type="ECO:0000256" key="4">
    <source>
        <dbReference type="ARBA" id="ARBA00022801"/>
    </source>
</evidence>
<dbReference type="SUPFAM" id="SSF74650">
    <property type="entry name" value="Galactose mutarotase-like"/>
    <property type="match status" value="1"/>
</dbReference>
<dbReference type="Pfam" id="PF00703">
    <property type="entry name" value="Glyco_hydro_2"/>
    <property type="match status" value="1"/>
</dbReference>
<dbReference type="PANTHER" id="PTHR46323:SF2">
    <property type="entry name" value="BETA-GALACTOSIDASE"/>
    <property type="match status" value="1"/>
</dbReference>
<dbReference type="InterPro" id="IPR011013">
    <property type="entry name" value="Gal_mutarotase_sf_dom"/>
</dbReference>
<dbReference type="InterPro" id="IPR032312">
    <property type="entry name" value="LacZ_4"/>
</dbReference>
<dbReference type="InterPro" id="IPR004199">
    <property type="entry name" value="B-gal_small/dom_5"/>
</dbReference>
<evidence type="ECO:0000259" key="8">
    <source>
        <dbReference type="SMART" id="SM01038"/>
    </source>
</evidence>
<dbReference type="InterPro" id="IPR014718">
    <property type="entry name" value="GH-type_carb-bd"/>
</dbReference>
<dbReference type="InterPro" id="IPR006102">
    <property type="entry name" value="Ig-like_GH2"/>
</dbReference>
<dbReference type="Gene3D" id="2.70.98.10">
    <property type="match status" value="1"/>
</dbReference>
<dbReference type="Pfam" id="PF02836">
    <property type="entry name" value="Glyco_hydro_2_C"/>
    <property type="match status" value="1"/>
</dbReference>
<proteinExistence type="inferred from homology"/>
<dbReference type="PRINTS" id="PR00132">
    <property type="entry name" value="GLHYDRLASE2"/>
</dbReference>
<dbReference type="InterPro" id="IPR036156">
    <property type="entry name" value="Beta-gal/glucu_dom_sf"/>
</dbReference>
<evidence type="ECO:0000256" key="1">
    <source>
        <dbReference type="ARBA" id="ARBA00001412"/>
    </source>
</evidence>
<protein>
    <recommendedName>
        <fullName evidence="3">beta-galactosidase</fullName>
        <ecNumber evidence="3">3.2.1.23</ecNumber>
    </recommendedName>
    <alternativeName>
        <fullName evidence="6">Lactase</fullName>
    </alternativeName>
</protein>
<feature type="domain" description="Beta galactosidase small chain/" evidence="8">
    <location>
        <begin position="890"/>
        <end position="1172"/>
    </location>
</feature>
<dbReference type="Gene3D" id="3.20.20.80">
    <property type="entry name" value="Glycosidases"/>
    <property type="match status" value="1"/>
</dbReference>
<evidence type="ECO:0000313" key="9">
    <source>
        <dbReference type="EMBL" id="KXS22161.1"/>
    </source>
</evidence>
<dbReference type="EC" id="3.2.1.23" evidence="3"/>
<dbReference type="GO" id="GO:0030246">
    <property type="term" value="F:carbohydrate binding"/>
    <property type="evidence" value="ECO:0007669"/>
    <property type="project" value="InterPro"/>
</dbReference>
<dbReference type="InterPro" id="IPR006103">
    <property type="entry name" value="Glyco_hydro_2_cat"/>
</dbReference>
<dbReference type="SUPFAM" id="SSF51445">
    <property type="entry name" value="(Trans)glycosidases"/>
    <property type="match status" value="1"/>
</dbReference>
<dbReference type="STRING" id="1344416.A0A139AZJ8"/>
<dbReference type="GO" id="GO:0005990">
    <property type="term" value="P:lactose catabolic process"/>
    <property type="evidence" value="ECO:0007669"/>
    <property type="project" value="TreeGrafter"/>
</dbReference>
<dbReference type="Pfam" id="PF02837">
    <property type="entry name" value="Glyco_hydro_2_N"/>
    <property type="match status" value="1"/>
</dbReference>
<comment type="similarity">
    <text evidence="2">Belongs to the glycosyl hydrolase 2 family.</text>
</comment>
<sequence>MAPSLTEADPAPHPLRRFIEDVNAPSVGVLPHVFGTTSAFHPFPTSVEAAAGVEEWYSNMVKESEATHFPPSCKWVHSLNTFGNVRGEPRQNDPSGKVNRWMFSHAASIEEAPIEFAFDKSYVVPSDGSPATSDGRQWREIQVPSNWQMPVNSAIGDGGKYLYGKPAYTNIIYPFPIDPPHVLTENPTGSYLLDFKLPAQFELSSGSNVTLNGGRLHLTFSGVDSCYLAYLNGKLVGGSKGSRLTATFDITHHIAPGTDAAQRLCVVVCQWSDASYLEDQDMWWLSGIFRDVHLTYLPRSQVHLHDIALRPTYDHQSKSASLSARVSLRGTASQAELARYSVNISVLKTSDSNESLLSVTRPAPAEGACAVLEDRTISSNAVQPWTAETPALYVATIALLKDGNEIEACAFKIGFRTIEIVGPTLLVNGVPIMIRGVNRHEWHPEFGRAVPPSFAVKDLLLIKHNSCNAVRTSHYPPSSLLPHIASLIGLYVILENDLETHGFELGGPATRLGEPGERLIAATQPSADPMWWPQYRDRMRRTLARDKNSPSILMWSLGNECGFGDNLVRLARFIQRGGYSHGETTWQDVKKTDSDGWCGLGAGEGLPVHYEGDYECEAADVYSQMYPHHDRVDKVGKGELGFGKPYILCEFAHTMGTGPGALEEYFELFREHFPKPRSIKQANATTGGSVQGGFLWELLEHGITQRDKVTGTEYYAYGGDFGEQVHDGNFVVDGLVRGSREPNLGLHEMRRVLAPVRISVKTAGLSNTVEATIINEYDFINLAHLDVTWTLALDGKAVESGKVSKRDYAGVQPWSQKSIYITLPTSVSSGDNVEWVVTVVAALSEASNALPSGYEIAWGQGVVRPRIVPSTPVPSTPPSLSVIKSRTTLEASSSSFRVVFDRIRGRLLQWSVEGTTLMETGPQFNIWRAPTDNDMHHAKPWSEKGLDKLLHRTLSCDMDDSASGVVTVRVVTQASPPVWDWGVRVTYLWSIFSSGTIELSMNAEWNSNALDLMVPRVGLTSSVPAAFQSVSWYGLGPEAAYPDVSRSARLGQYSYPSVTSFDDSSKRSKPQEAGNRHQTRWATFVDPKSKRGFLVEGVSDVFDFSASWFTDKEIWDAKHPKDLLALAPETRSTFVLHLDHKHNGIGTNSCGEDVMPQYQLHPGKFEWKMRFTPVNGGQ</sequence>
<keyword evidence="4 9" id="KW-0378">Hydrolase</keyword>
<dbReference type="SMART" id="SM01038">
    <property type="entry name" value="Bgal_small_N"/>
    <property type="match status" value="1"/>
</dbReference>
<evidence type="ECO:0000256" key="7">
    <source>
        <dbReference type="SAM" id="MobiDB-lite"/>
    </source>
</evidence>
<dbReference type="InterPro" id="IPR006101">
    <property type="entry name" value="Glyco_hydro_2"/>
</dbReference>
<dbReference type="GO" id="GO:0009341">
    <property type="term" value="C:beta-galactosidase complex"/>
    <property type="evidence" value="ECO:0007669"/>
    <property type="project" value="InterPro"/>
</dbReference>
<accession>A0A139AZJ8</accession>
<dbReference type="InterPro" id="IPR050347">
    <property type="entry name" value="Bact_Beta-galactosidase"/>
</dbReference>
<dbReference type="SUPFAM" id="SSF49785">
    <property type="entry name" value="Galactose-binding domain-like"/>
    <property type="match status" value="1"/>
</dbReference>
<dbReference type="EMBL" id="KQ965731">
    <property type="protein sequence ID" value="KXS22161.1"/>
    <property type="molecule type" value="Genomic_DNA"/>
</dbReference>
<keyword evidence="5" id="KW-0326">Glycosidase</keyword>
<dbReference type="Pfam" id="PF16353">
    <property type="entry name" value="LacZ_4"/>
    <property type="match status" value="1"/>
</dbReference>